<dbReference type="Proteomes" id="UP000177354">
    <property type="component" value="Unassembled WGS sequence"/>
</dbReference>
<dbReference type="AlphaFoldDB" id="A0A1F5Z7H7"/>
<accession>A0A1F5Z7H7</accession>
<feature type="domain" description="Glycosyltransferase RgtA/B/C/D-like" evidence="9">
    <location>
        <begin position="197"/>
        <end position="353"/>
    </location>
</feature>
<feature type="transmembrane region" description="Helical" evidence="8">
    <location>
        <begin position="64"/>
        <end position="84"/>
    </location>
</feature>
<dbReference type="GO" id="GO:0010041">
    <property type="term" value="P:response to iron(III) ion"/>
    <property type="evidence" value="ECO:0007669"/>
    <property type="project" value="TreeGrafter"/>
</dbReference>
<dbReference type="EMBL" id="MFJF01000003">
    <property type="protein sequence ID" value="OGG08343.1"/>
    <property type="molecule type" value="Genomic_DNA"/>
</dbReference>
<dbReference type="InterPro" id="IPR038731">
    <property type="entry name" value="RgtA/B/C-like"/>
</dbReference>
<feature type="transmembrane region" description="Helical" evidence="8">
    <location>
        <begin position="506"/>
        <end position="524"/>
    </location>
</feature>
<dbReference type="GO" id="GO:0009103">
    <property type="term" value="P:lipopolysaccharide biosynthetic process"/>
    <property type="evidence" value="ECO:0007669"/>
    <property type="project" value="UniProtKB-ARBA"/>
</dbReference>
<evidence type="ECO:0000256" key="7">
    <source>
        <dbReference type="ARBA" id="ARBA00023136"/>
    </source>
</evidence>
<evidence type="ECO:0000256" key="1">
    <source>
        <dbReference type="ARBA" id="ARBA00004651"/>
    </source>
</evidence>
<organism evidence="10 11">
    <name type="scientific">Candidatus Gottesmanbacteria bacterium RIFCSPHIGHO2_01_FULL_40_15</name>
    <dbReference type="NCBI Taxonomy" id="1798376"/>
    <lineage>
        <taxon>Bacteria</taxon>
        <taxon>Candidatus Gottesmaniibacteriota</taxon>
    </lineage>
</organism>
<feature type="transmembrane region" description="Helical" evidence="8">
    <location>
        <begin position="136"/>
        <end position="158"/>
    </location>
</feature>
<evidence type="ECO:0000256" key="5">
    <source>
        <dbReference type="ARBA" id="ARBA00022692"/>
    </source>
</evidence>
<dbReference type="PANTHER" id="PTHR33908">
    <property type="entry name" value="MANNOSYLTRANSFERASE YKCB-RELATED"/>
    <property type="match status" value="1"/>
</dbReference>
<sequence length="642" mass="72285">MIYYIIRKLWVPFFFGSSVLAVVYTGNEKTRLIGLFLLVFSLSLLLCAEYLFKHLKDYPERAKALKYLPIVCAFILSLSATFFSSVLNHEKNKTSYATSLVLWTGAGITIFLSYIKVKKENIKDYIIKNKKETAAILILTLFASLFRFYLLGKIPAILNGDEGWTGMAALKMLPAAENIYNNPFSSFEGFGRLQLNIFEFFIRLFGRNAFALRLFPAISGVLAIPATYILAKYILGRKAALISAFLLAVSHTHIHFSRTSAVAYIHSSWLAPLELYLFLSGLMERSRNKLVIAGIILGIHFLFYFEAWIIAGFLAIFLLITFIINRKHILGNLTNLIYFTATVIIIILPYIAWSFNNPADFSARWVKEGSFQSGWMDHELNITGKPMFLILWGRVSGVFLSIFALPSRDFYWAPVPVLHYITAALFLTGLAVSLLKIRDIKHLFLNGWFWSGILSIGIFAIPPSADSYRLLMILPAMVILAGLGWKKIAQLLGDATAGGHTGYLNWTAVLLITALILNMKTYFIDFARSCRYLSGDITGRGPSLIGEYLRKEYPFDQAYFLGNDDYRYGISPALNYLSGEVPVENIPGLFQNTDKRGSLVFIIIPSRQNELITLKQYAPGGKVTRISDCGELAFIGYKTELD</sequence>
<keyword evidence="3" id="KW-0328">Glycosyltransferase</keyword>
<keyword evidence="7 8" id="KW-0472">Membrane</keyword>
<dbReference type="GO" id="GO:0016763">
    <property type="term" value="F:pentosyltransferase activity"/>
    <property type="evidence" value="ECO:0007669"/>
    <property type="project" value="TreeGrafter"/>
</dbReference>
<feature type="transmembrane region" description="Helical" evidence="8">
    <location>
        <begin position="96"/>
        <end position="115"/>
    </location>
</feature>
<comment type="caution">
    <text evidence="10">The sequence shown here is derived from an EMBL/GenBank/DDBJ whole genome shotgun (WGS) entry which is preliminary data.</text>
</comment>
<dbReference type="Pfam" id="PF13231">
    <property type="entry name" value="PMT_2"/>
    <property type="match status" value="1"/>
</dbReference>
<dbReference type="GO" id="GO:0005886">
    <property type="term" value="C:plasma membrane"/>
    <property type="evidence" value="ECO:0007669"/>
    <property type="project" value="UniProtKB-SubCell"/>
</dbReference>
<reference evidence="10 11" key="1">
    <citation type="journal article" date="2016" name="Nat. Commun.">
        <title>Thousands of microbial genomes shed light on interconnected biogeochemical processes in an aquifer system.</title>
        <authorList>
            <person name="Anantharaman K."/>
            <person name="Brown C.T."/>
            <person name="Hug L.A."/>
            <person name="Sharon I."/>
            <person name="Castelle C.J."/>
            <person name="Probst A.J."/>
            <person name="Thomas B.C."/>
            <person name="Singh A."/>
            <person name="Wilkins M.J."/>
            <person name="Karaoz U."/>
            <person name="Brodie E.L."/>
            <person name="Williams K.H."/>
            <person name="Hubbard S.S."/>
            <person name="Banfield J.F."/>
        </authorList>
    </citation>
    <scope>NUCLEOTIDE SEQUENCE [LARGE SCALE GENOMIC DNA]</scope>
</reference>
<gene>
    <name evidence="10" type="ORF">A2777_04635</name>
</gene>
<keyword evidence="2" id="KW-1003">Cell membrane</keyword>
<keyword evidence="6 8" id="KW-1133">Transmembrane helix</keyword>
<feature type="transmembrane region" description="Helical" evidence="8">
    <location>
        <begin position="9"/>
        <end position="26"/>
    </location>
</feature>
<proteinExistence type="predicted"/>
<evidence type="ECO:0000256" key="8">
    <source>
        <dbReference type="SAM" id="Phobius"/>
    </source>
</evidence>
<dbReference type="InterPro" id="IPR050297">
    <property type="entry name" value="LipidA_mod_glycosyltrf_83"/>
</dbReference>
<feature type="transmembrane region" description="Helical" evidence="8">
    <location>
        <begin position="291"/>
        <end position="324"/>
    </location>
</feature>
<feature type="transmembrane region" description="Helical" evidence="8">
    <location>
        <begin position="32"/>
        <end position="52"/>
    </location>
</feature>
<feature type="transmembrane region" description="Helical" evidence="8">
    <location>
        <begin position="386"/>
        <end position="405"/>
    </location>
</feature>
<feature type="transmembrane region" description="Helical" evidence="8">
    <location>
        <begin position="210"/>
        <end position="231"/>
    </location>
</feature>
<keyword evidence="5 8" id="KW-0812">Transmembrane</keyword>
<dbReference type="PANTHER" id="PTHR33908:SF3">
    <property type="entry name" value="UNDECAPRENYL PHOSPHATE-ALPHA-4-AMINO-4-DEOXY-L-ARABINOSE ARABINOSYL TRANSFERASE"/>
    <property type="match status" value="1"/>
</dbReference>
<evidence type="ECO:0000313" key="11">
    <source>
        <dbReference type="Proteomes" id="UP000177354"/>
    </source>
</evidence>
<protein>
    <recommendedName>
        <fullName evidence="9">Glycosyltransferase RgtA/B/C/D-like domain-containing protein</fullName>
    </recommendedName>
</protein>
<evidence type="ECO:0000256" key="6">
    <source>
        <dbReference type="ARBA" id="ARBA00022989"/>
    </source>
</evidence>
<feature type="transmembrane region" description="Helical" evidence="8">
    <location>
        <begin position="417"/>
        <end position="435"/>
    </location>
</feature>
<evidence type="ECO:0000256" key="2">
    <source>
        <dbReference type="ARBA" id="ARBA00022475"/>
    </source>
</evidence>
<feature type="transmembrane region" description="Helical" evidence="8">
    <location>
        <begin position="467"/>
        <end position="485"/>
    </location>
</feature>
<evidence type="ECO:0000313" key="10">
    <source>
        <dbReference type="EMBL" id="OGG08343.1"/>
    </source>
</evidence>
<feature type="transmembrane region" description="Helical" evidence="8">
    <location>
        <begin position="442"/>
        <end position="461"/>
    </location>
</feature>
<feature type="transmembrane region" description="Helical" evidence="8">
    <location>
        <begin position="336"/>
        <end position="355"/>
    </location>
</feature>
<evidence type="ECO:0000256" key="3">
    <source>
        <dbReference type="ARBA" id="ARBA00022676"/>
    </source>
</evidence>
<comment type="subcellular location">
    <subcellularLocation>
        <location evidence="1">Cell membrane</location>
        <topology evidence="1">Multi-pass membrane protein</topology>
    </subcellularLocation>
</comment>
<evidence type="ECO:0000256" key="4">
    <source>
        <dbReference type="ARBA" id="ARBA00022679"/>
    </source>
</evidence>
<keyword evidence="4" id="KW-0808">Transferase</keyword>
<name>A0A1F5Z7H7_9BACT</name>
<evidence type="ECO:0000259" key="9">
    <source>
        <dbReference type="Pfam" id="PF13231"/>
    </source>
</evidence>